<reference evidence="1 2" key="2">
    <citation type="submission" date="2018-03" db="EMBL/GenBank/DDBJ databases">
        <title>The ancient ancestry and fast evolution of plastids.</title>
        <authorList>
            <person name="Moore K.R."/>
            <person name="Magnabosco C."/>
            <person name="Momper L."/>
            <person name="Gold D.A."/>
            <person name="Bosak T."/>
            <person name="Fournier G.P."/>
        </authorList>
    </citation>
    <scope>NUCLEOTIDE SEQUENCE [LARGE SCALE GENOMIC DNA]</scope>
    <source>
        <strain evidence="1 2">CCAP 1448/3</strain>
    </source>
</reference>
<name>A0A2T1C5Z4_9CYAN</name>
<dbReference type="OrthoDB" id="485326at2"/>
<organism evidence="1 2">
    <name type="scientific">Merismopedia glauca CCAP 1448/3</name>
    <dbReference type="NCBI Taxonomy" id="1296344"/>
    <lineage>
        <taxon>Bacteria</taxon>
        <taxon>Bacillati</taxon>
        <taxon>Cyanobacteriota</taxon>
        <taxon>Cyanophyceae</taxon>
        <taxon>Synechococcales</taxon>
        <taxon>Merismopediaceae</taxon>
        <taxon>Merismopedia</taxon>
    </lineage>
</organism>
<comment type="caution">
    <text evidence="1">The sequence shown here is derived from an EMBL/GenBank/DDBJ whole genome shotgun (WGS) entry which is preliminary data.</text>
</comment>
<keyword evidence="2" id="KW-1185">Reference proteome</keyword>
<evidence type="ECO:0000313" key="2">
    <source>
        <dbReference type="Proteomes" id="UP000238762"/>
    </source>
</evidence>
<dbReference type="RefSeq" id="WP_106288102.1">
    <property type="nucleotide sequence ID" value="NZ_CAWNTC010000250.1"/>
</dbReference>
<dbReference type="Proteomes" id="UP000238762">
    <property type="component" value="Unassembled WGS sequence"/>
</dbReference>
<accession>A0A2T1C5Z4</accession>
<evidence type="ECO:0000313" key="1">
    <source>
        <dbReference type="EMBL" id="PSB03568.1"/>
    </source>
</evidence>
<sequence>MNGTEYTYFLTNASLALRVMEYLQKQTLLGVKFVTAIHQIDGWAIKIKLAAALDRQQDGNLRAFLIELGIPYQPDTRMAMALWSLELGASPLDVMRRYQVAVVSHGTPEKKDIEAFRQQFTKGLGYCPETLA</sequence>
<protein>
    <submittedName>
        <fullName evidence="1">Uncharacterized protein</fullName>
    </submittedName>
</protein>
<proteinExistence type="predicted"/>
<gene>
    <name evidence="1" type="ORF">C7B64_07920</name>
</gene>
<dbReference type="EMBL" id="PVWJ01000029">
    <property type="protein sequence ID" value="PSB03568.1"/>
    <property type="molecule type" value="Genomic_DNA"/>
</dbReference>
<reference evidence="1 2" key="1">
    <citation type="submission" date="2018-02" db="EMBL/GenBank/DDBJ databases">
        <authorList>
            <person name="Cohen D.B."/>
            <person name="Kent A.D."/>
        </authorList>
    </citation>
    <scope>NUCLEOTIDE SEQUENCE [LARGE SCALE GENOMIC DNA]</scope>
    <source>
        <strain evidence="1 2">CCAP 1448/3</strain>
    </source>
</reference>
<dbReference type="AlphaFoldDB" id="A0A2T1C5Z4"/>